<keyword evidence="8 10" id="KW-0131">Cell cycle</keyword>
<dbReference type="GO" id="GO:0050511">
    <property type="term" value="F:undecaprenyldiphospho-muramoylpentapeptide beta-N-acetylglucosaminyltransferase activity"/>
    <property type="evidence" value="ECO:0007669"/>
    <property type="project" value="UniProtKB-UniRule"/>
</dbReference>
<comment type="catalytic activity">
    <reaction evidence="10">
        <text>di-trans,octa-cis-undecaprenyl diphospho-N-acetyl-alpha-D-muramoyl-L-alanyl-D-glutamyl-meso-2,6-diaminopimeloyl-D-alanyl-D-alanine + UDP-N-acetyl-alpha-D-glucosamine = di-trans,octa-cis-undecaprenyl diphospho-[N-acetyl-alpha-D-glucosaminyl-(1-&gt;4)]-N-acetyl-alpha-D-muramoyl-L-alanyl-D-glutamyl-meso-2,6-diaminopimeloyl-D-alanyl-D-alanine + UDP + H(+)</text>
        <dbReference type="Rhea" id="RHEA:31227"/>
        <dbReference type="ChEBI" id="CHEBI:15378"/>
        <dbReference type="ChEBI" id="CHEBI:57705"/>
        <dbReference type="ChEBI" id="CHEBI:58223"/>
        <dbReference type="ChEBI" id="CHEBI:61387"/>
        <dbReference type="ChEBI" id="CHEBI:61388"/>
        <dbReference type="EC" id="2.4.1.227"/>
    </reaction>
</comment>
<keyword evidence="2 10" id="KW-0132">Cell division</keyword>
<evidence type="ECO:0000259" key="12">
    <source>
        <dbReference type="Pfam" id="PF04101"/>
    </source>
</evidence>
<evidence type="ECO:0000256" key="8">
    <source>
        <dbReference type="ARBA" id="ARBA00023306"/>
    </source>
</evidence>
<evidence type="ECO:0000256" key="4">
    <source>
        <dbReference type="ARBA" id="ARBA00022679"/>
    </source>
</evidence>
<comment type="subcellular location">
    <subcellularLocation>
        <location evidence="10">Cell membrane</location>
        <topology evidence="10">Peripheral membrane protein</topology>
        <orientation evidence="10">Cytoplasmic side</orientation>
    </subcellularLocation>
</comment>
<evidence type="ECO:0000259" key="11">
    <source>
        <dbReference type="Pfam" id="PF03033"/>
    </source>
</evidence>
<keyword evidence="6 10" id="KW-0573">Peptidoglycan synthesis</keyword>
<keyword evidence="1 10" id="KW-1003">Cell membrane</keyword>
<dbReference type="GO" id="GO:0051301">
    <property type="term" value="P:cell division"/>
    <property type="evidence" value="ECO:0007669"/>
    <property type="project" value="UniProtKB-KW"/>
</dbReference>
<comment type="caution">
    <text evidence="13">The sequence shown here is derived from an EMBL/GenBank/DDBJ whole genome shotgun (WGS) entry which is preliminary data.</text>
</comment>
<dbReference type="EMBL" id="ACYG01000019">
    <property type="protein sequence ID" value="EEV18040.1"/>
    <property type="molecule type" value="Genomic_DNA"/>
</dbReference>
<dbReference type="PANTHER" id="PTHR21015">
    <property type="entry name" value="UDP-N-ACETYLGLUCOSAMINE--N-ACETYLMURAMYL-(PENTAPEPTIDE) PYROPHOSPHORYL-UNDECAPRENOL N-ACETYLGLUCOSAMINE TRANSFERASE 1"/>
    <property type="match status" value="1"/>
</dbReference>
<dbReference type="Pfam" id="PF03033">
    <property type="entry name" value="Glyco_transf_28"/>
    <property type="match status" value="1"/>
</dbReference>
<dbReference type="UniPathway" id="UPA00219"/>
<evidence type="ECO:0000256" key="5">
    <source>
        <dbReference type="ARBA" id="ARBA00022960"/>
    </source>
</evidence>
<dbReference type="Pfam" id="PF04101">
    <property type="entry name" value="Glyco_tran_28_C"/>
    <property type="match status" value="1"/>
</dbReference>
<dbReference type="CDD" id="cd03785">
    <property type="entry name" value="GT28_MurG"/>
    <property type="match status" value="1"/>
</dbReference>
<dbReference type="GO" id="GO:0051991">
    <property type="term" value="F:UDP-N-acetyl-D-glucosamine:N-acetylmuramoyl-L-alanyl-D-glutamyl-meso-2,6-diaminopimelyl-D-alanyl-D-alanine-diphosphoundecaprenol 4-beta-N-acetylglucosaminlytransferase activity"/>
    <property type="evidence" value="ECO:0007669"/>
    <property type="project" value="RHEA"/>
</dbReference>
<dbReference type="GO" id="GO:0008360">
    <property type="term" value="P:regulation of cell shape"/>
    <property type="evidence" value="ECO:0007669"/>
    <property type="project" value="UniProtKB-KW"/>
</dbReference>
<organism evidence="13 14">
    <name type="scientific">Campylobacter gracilis RM3268</name>
    <dbReference type="NCBI Taxonomy" id="553220"/>
    <lineage>
        <taxon>Bacteria</taxon>
        <taxon>Pseudomonadati</taxon>
        <taxon>Campylobacterota</taxon>
        <taxon>Epsilonproteobacteria</taxon>
        <taxon>Campylobacterales</taxon>
        <taxon>Campylobacteraceae</taxon>
        <taxon>Campylobacter</taxon>
    </lineage>
</organism>
<dbReference type="PANTHER" id="PTHR21015:SF22">
    <property type="entry name" value="GLYCOSYLTRANSFERASE"/>
    <property type="match status" value="1"/>
</dbReference>
<feature type="binding site" evidence="10">
    <location>
        <position position="124"/>
    </location>
    <ligand>
        <name>UDP-N-acetyl-alpha-D-glucosamine</name>
        <dbReference type="ChEBI" id="CHEBI:57705"/>
    </ligand>
</feature>
<evidence type="ECO:0000256" key="3">
    <source>
        <dbReference type="ARBA" id="ARBA00022676"/>
    </source>
</evidence>
<comment type="pathway">
    <text evidence="10">Cell wall biogenesis; peptidoglycan biosynthesis.</text>
</comment>
<keyword evidence="5 10" id="KW-0133">Cell shape</keyword>
<feature type="binding site" evidence="10">
    <location>
        <position position="177"/>
    </location>
    <ligand>
        <name>UDP-N-acetyl-alpha-D-glucosamine</name>
        <dbReference type="ChEBI" id="CHEBI:57705"/>
    </ligand>
</feature>
<evidence type="ECO:0000256" key="9">
    <source>
        <dbReference type="ARBA" id="ARBA00023316"/>
    </source>
</evidence>
<dbReference type="OrthoDB" id="9808936at2"/>
<dbReference type="Gene3D" id="3.40.50.2000">
    <property type="entry name" value="Glycogen Phosphorylase B"/>
    <property type="match status" value="2"/>
</dbReference>
<feature type="domain" description="Glycosyltransferase family 28 N-terminal" evidence="11">
    <location>
        <begin position="3"/>
        <end position="142"/>
    </location>
</feature>
<dbReference type="HAMAP" id="MF_00033">
    <property type="entry name" value="MurG"/>
    <property type="match status" value="1"/>
</dbReference>
<accession>C8PG02</accession>
<keyword evidence="7 10" id="KW-0472">Membrane</keyword>
<evidence type="ECO:0000256" key="2">
    <source>
        <dbReference type="ARBA" id="ARBA00022618"/>
    </source>
</evidence>
<evidence type="ECO:0000256" key="1">
    <source>
        <dbReference type="ARBA" id="ARBA00022475"/>
    </source>
</evidence>
<reference evidence="13 14" key="1">
    <citation type="submission" date="2009-07" db="EMBL/GenBank/DDBJ databases">
        <authorList>
            <person name="Madupu R."/>
            <person name="Sebastian Y."/>
            <person name="Durkin A.S."/>
            <person name="Torralba M."/>
            <person name="Methe B."/>
            <person name="Sutton G.G."/>
            <person name="Strausberg R.L."/>
            <person name="Nelson K.E."/>
        </authorList>
    </citation>
    <scope>NUCLEOTIDE SEQUENCE [LARGE SCALE GENOMIC DNA]</scope>
    <source>
        <strain evidence="13 14">RM3268</strain>
    </source>
</reference>
<evidence type="ECO:0000256" key="7">
    <source>
        <dbReference type="ARBA" id="ARBA00023136"/>
    </source>
</evidence>
<comment type="caution">
    <text evidence="10">Lacks conserved residue(s) required for the propagation of feature annotation.</text>
</comment>
<dbReference type="STRING" id="824.CGRAC_1224"/>
<protein>
    <recommendedName>
        <fullName evidence="10">UDP-N-acetylglucosamine--N-acetylmuramyl-(pentapeptide) pyrophosphoryl-undecaprenol N-acetylglucosamine transferase</fullName>
        <ecNumber evidence="10">2.4.1.227</ecNumber>
    </recommendedName>
    <alternativeName>
        <fullName evidence="10">Undecaprenyl-PP-MurNAc-pentapeptide-UDPGlcNAc GlcNAc transferase</fullName>
    </alternativeName>
</protein>
<evidence type="ECO:0000256" key="10">
    <source>
        <dbReference type="HAMAP-Rule" id="MF_00033"/>
    </source>
</evidence>
<dbReference type="RefSeq" id="WP_005870302.1">
    <property type="nucleotide sequence ID" value="NZ_ACYG01000019.1"/>
</dbReference>
<dbReference type="InterPro" id="IPR006009">
    <property type="entry name" value="GlcNAc_MurG"/>
</dbReference>
<dbReference type="GO" id="GO:0005886">
    <property type="term" value="C:plasma membrane"/>
    <property type="evidence" value="ECO:0007669"/>
    <property type="project" value="UniProtKB-SubCell"/>
</dbReference>
<dbReference type="AlphaFoldDB" id="C8PG02"/>
<keyword evidence="4 10" id="KW-0808">Transferase</keyword>
<keyword evidence="3 10" id="KW-0328">Glycosyltransferase</keyword>
<keyword evidence="14" id="KW-1185">Reference proteome</keyword>
<dbReference type="eggNOG" id="COG0707">
    <property type="taxonomic scope" value="Bacteria"/>
</dbReference>
<dbReference type="InterPro" id="IPR007235">
    <property type="entry name" value="Glyco_trans_28_C"/>
</dbReference>
<dbReference type="Proteomes" id="UP000005709">
    <property type="component" value="Unassembled WGS sequence"/>
</dbReference>
<comment type="similarity">
    <text evidence="10">Belongs to the glycosyltransferase 28 family. MurG subfamily.</text>
</comment>
<dbReference type="EC" id="2.4.1.227" evidence="10"/>
<dbReference type="SUPFAM" id="SSF53756">
    <property type="entry name" value="UDP-Glycosyltransferase/glycogen phosphorylase"/>
    <property type="match status" value="1"/>
</dbReference>
<proteinExistence type="inferred from homology"/>
<dbReference type="GO" id="GO:0005975">
    <property type="term" value="P:carbohydrate metabolic process"/>
    <property type="evidence" value="ECO:0007669"/>
    <property type="project" value="InterPro"/>
</dbReference>
<comment type="function">
    <text evidence="10">Cell wall formation. Catalyzes the transfer of a GlcNAc subunit on undecaprenyl-pyrophosphoryl-MurNAc-pentapeptide (lipid intermediate I) to form undecaprenyl-pyrophosphoryl-MurNAc-(pentapeptide)GlcNAc (lipid intermediate II).</text>
</comment>
<evidence type="ECO:0000313" key="14">
    <source>
        <dbReference type="Proteomes" id="UP000005709"/>
    </source>
</evidence>
<name>C8PG02_9BACT</name>
<dbReference type="GO" id="GO:0071555">
    <property type="term" value="P:cell wall organization"/>
    <property type="evidence" value="ECO:0007669"/>
    <property type="project" value="UniProtKB-KW"/>
</dbReference>
<evidence type="ECO:0000256" key="6">
    <source>
        <dbReference type="ARBA" id="ARBA00022984"/>
    </source>
</evidence>
<dbReference type="InterPro" id="IPR004276">
    <property type="entry name" value="GlycoTrans_28_N"/>
</dbReference>
<keyword evidence="9 10" id="KW-0961">Cell wall biogenesis/degradation</keyword>
<feature type="binding site" evidence="10">
    <location>
        <begin position="10"/>
        <end position="12"/>
    </location>
    <ligand>
        <name>UDP-N-acetyl-alpha-D-glucosamine</name>
        <dbReference type="ChEBI" id="CHEBI:57705"/>
    </ligand>
</feature>
<feature type="domain" description="Glycosyl transferase family 28 C-terminal" evidence="12">
    <location>
        <begin position="171"/>
        <end position="306"/>
    </location>
</feature>
<gene>
    <name evidence="10" type="primary">murG</name>
    <name evidence="13" type="ORF">CAMGR0001_0795</name>
</gene>
<dbReference type="GO" id="GO:0009252">
    <property type="term" value="P:peptidoglycan biosynthetic process"/>
    <property type="evidence" value="ECO:0007669"/>
    <property type="project" value="UniProtKB-UniRule"/>
</dbReference>
<sequence length="337" mass="36710">MVIAISGGGTGGHLIIAKNLAAHLAKQGIRAIFIGSNRGQDRAWFENSELFARTYFLQSSGVVDKKGLAKLASLLNILRLSLVARKILKQNGVRALISVGGYSSAPASIAAILSRVPFFIHEQNAVCGRLNRLLRPFARAFYSSYEKPAFAYPIADIFFETARQRTALKRVIFLGGSQGASFINSLAVELAPKLLGLGYGVIHQCGEREFERISQTYAQQGLDIQLVGFCKNMHELIASADLCVGRSGASTLWELCANGLPAIFVPFPFAAADHQFYNAKFLKERGLCEILRQQDASGERILSLIESFDVARASKGLLELVDRNGAQAIIDDVMSKI</sequence>
<feature type="binding site" evidence="10">
    <location>
        <position position="275"/>
    </location>
    <ligand>
        <name>UDP-N-acetyl-alpha-D-glucosamine</name>
        <dbReference type="ChEBI" id="CHEBI:57705"/>
    </ligand>
</feature>
<evidence type="ECO:0000313" key="13">
    <source>
        <dbReference type="EMBL" id="EEV18040.1"/>
    </source>
</evidence>